<proteinExistence type="inferred from homology"/>
<keyword evidence="6" id="KW-1185">Reference proteome</keyword>
<dbReference type="SUPFAM" id="SSF51445">
    <property type="entry name" value="(Trans)glycosidases"/>
    <property type="match status" value="1"/>
</dbReference>
<dbReference type="InterPro" id="IPR051923">
    <property type="entry name" value="Glycosyl_Hydrolase_39"/>
</dbReference>
<organism evidence="5 6">
    <name type="scientific">Geodermatophilus maliterrae</name>
    <dbReference type="NCBI Taxonomy" id="3162531"/>
    <lineage>
        <taxon>Bacteria</taxon>
        <taxon>Bacillati</taxon>
        <taxon>Actinomycetota</taxon>
        <taxon>Actinomycetes</taxon>
        <taxon>Geodermatophilales</taxon>
        <taxon>Geodermatophilaceae</taxon>
        <taxon>Geodermatophilus</taxon>
    </lineage>
</organism>
<dbReference type="PANTHER" id="PTHR12631">
    <property type="entry name" value="ALPHA-L-IDURONIDASE"/>
    <property type="match status" value="1"/>
</dbReference>
<evidence type="ECO:0000313" key="5">
    <source>
        <dbReference type="EMBL" id="MEX5720536.1"/>
    </source>
</evidence>
<dbReference type="RefSeq" id="WP_369209357.1">
    <property type="nucleotide sequence ID" value="NZ_JBFNXQ010000075.1"/>
</dbReference>
<dbReference type="EMBL" id="JBFNXQ010000075">
    <property type="protein sequence ID" value="MEX5720536.1"/>
    <property type="molecule type" value="Genomic_DNA"/>
</dbReference>
<sequence>MLAVALTAVVVLAAVTLWAGRRQTEAAEPPLPTVGVQFHGLWESYNDDERAIVLDRLVEAGAKWVRIDLSWAMLQPESGETYSEWGTGLADRVIGMAAERGLQVLATFWLTPGWANGGAGERTAPTDPEDYGAAAAWAADHFGTRVAAWEIWNEPNDPQFFAGADPGTYVSLLRASYRAIKEAEPGATVVFGGTAYNDSEWIEQAYGAGAGDHFDVMATHAYQAFSDTEPEAPDDGTKWRLTHVPAVRELMARNGDADKAIWFTEFGWSSHAQNGPDVAHYERGVTPEQQADYLARTLHLLADRYPFVTHVFWYRERDSDRGSVHIDNYGLLDRDLQPKPVWHRLQQELREQR</sequence>
<keyword evidence="2 3" id="KW-0326">Glycosidase</keyword>
<accession>A0ABV3XIW3</accession>
<evidence type="ECO:0000256" key="3">
    <source>
        <dbReference type="RuleBase" id="RU361153"/>
    </source>
</evidence>
<dbReference type="Gene3D" id="3.20.20.80">
    <property type="entry name" value="Glycosidases"/>
    <property type="match status" value="1"/>
</dbReference>
<comment type="similarity">
    <text evidence="3">Belongs to the glycosyl hydrolase 5 (cellulase A) family.</text>
</comment>
<feature type="domain" description="Glycoside hydrolase family 5" evidence="4">
    <location>
        <begin position="36"/>
        <end position="277"/>
    </location>
</feature>
<protein>
    <submittedName>
        <fullName evidence="5">Cellulase family glycosylhydrolase</fullName>
    </submittedName>
</protein>
<comment type="caution">
    <text evidence="5">The sequence shown here is derived from an EMBL/GenBank/DDBJ whole genome shotgun (WGS) entry which is preliminary data.</text>
</comment>
<evidence type="ECO:0000256" key="1">
    <source>
        <dbReference type="ARBA" id="ARBA00022801"/>
    </source>
</evidence>
<evidence type="ECO:0000313" key="6">
    <source>
        <dbReference type="Proteomes" id="UP001560045"/>
    </source>
</evidence>
<dbReference type="InterPro" id="IPR001547">
    <property type="entry name" value="Glyco_hydro_5"/>
</dbReference>
<evidence type="ECO:0000256" key="2">
    <source>
        <dbReference type="ARBA" id="ARBA00023295"/>
    </source>
</evidence>
<dbReference type="PANTHER" id="PTHR12631:SF10">
    <property type="entry name" value="BETA-XYLOSIDASE-LIKE PROTEIN-RELATED"/>
    <property type="match status" value="1"/>
</dbReference>
<evidence type="ECO:0000259" key="4">
    <source>
        <dbReference type="Pfam" id="PF00150"/>
    </source>
</evidence>
<reference evidence="5 6" key="1">
    <citation type="submission" date="2024-06" db="EMBL/GenBank/DDBJ databases">
        <title>Draft genome sequence of Geodermatophilus badlandi, a novel member of the Geodermatophilaceae isolated from badland sedimentary rocks in the Red desert, Wyoming, USA.</title>
        <authorList>
            <person name="Ben Tekaya S."/>
            <person name="Nouioui I."/>
            <person name="Flores G.M."/>
            <person name="Shaal M.N."/>
            <person name="Bredoire F."/>
            <person name="Basile F."/>
            <person name="Van Diepen L."/>
            <person name="Ward N.L."/>
        </authorList>
    </citation>
    <scope>NUCLEOTIDE SEQUENCE [LARGE SCALE GENOMIC DNA]</scope>
    <source>
        <strain evidence="5 6">WL48A</strain>
    </source>
</reference>
<dbReference type="InterPro" id="IPR017853">
    <property type="entry name" value="GH"/>
</dbReference>
<dbReference type="Pfam" id="PF00150">
    <property type="entry name" value="Cellulase"/>
    <property type="match status" value="1"/>
</dbReference>
<dbReference type="Proteomes" id="UP001560045">
    <property type="component" value="Unassembled WGS sequence"/>
</dbReference>
<name>A0ABV3XIW3_9ACTN</name>
<keyword evidence="1 3" id="KW-0378">Hydrolase</keyword>
<gene>
    <name evidence="5" type="ORF">ABQ292_19405</name>
</gene>